<gene>
    <name evidence="3" type="ORF">BU16DRAFT_618243</name>
</gene>
<evidence type="ECO:0000313" key="3">
    <source>
        <dbReference type="EMBL" id="KAF2495422.1"/>
    </source>
</evidence>
<proteinExistence type="predicted"/>
<evidence type="ECO:0000256" key="2">
    <source>
        <dbReference type="SAM" id="Phobius"/>
    </source>
</evidence>
<dbReference type="Proteomes" id="UP000799750">
    <property type="component" value="Unassembled WGS sequence"/>
</dbReference>
<keyword evidence="2" id="KW-0812">Transmembrane</keyword>
<keyword evidence="2" id="KW-0472">Membrane</keyword>
<reference evidence="3" key="1">
    <citation type="journal article" date="2020" name="Stud. Mycol.">
        <title>101 Dothideomycetes genomes: a test case for predicting lifestyles and emergence of pathogens.</title>
        <authorList>
            <person name="Haridas S."/>
            <person name="Albert R."/>
            <person name="Binder M."/>
            <person name="Bloem J."/>
            <person name="Labutti K."/>
            <person name="Salamov A."/>
            <person name="Andreopoulos B."/>
            <person name="Baker S."/>
            <person name="Barry K."/>
            <person name="Bills G."/>
            <person name="Bluhm B."/>
            <person name="Cannon C."/>
            <person name="Castanera R."/>
            <person name="Culley D."/>
            <person name="Daum C."/>
            <person name="Ezra D."/>
            <person name="Gonzalez J."/>
            <person name="Henrissat B."/>
            <person name="Kuo A."/>
            <person name="Liang C."/>
            <person name="Lipzen A."/>
            <person name="Lutzoni F."/>
            <person name="Magnuson J."/>
            <person name="Mondo S."/>
            <person name="Nolan M."/>
            <person name="Ohm R."/>
            <person name="Pangilinan J."/>
            <person name="Park H.-J."/>
            <person name="Ramirez L."/>
            <person name="Alfaro M."/>
            <person name="Sun H."/>
            <person name="Tritt A."/>
            <person name="Yoshinaga Y."/>
            <person name="Zwiers L.-H."/>
            <person name="Turgeon B."/>
            <person name="Goodwin S."/>
            <person name="Spatafora J."/>
            <person name="Crous P."/>
            <person name="Grigoriev I."/>
        </authorList>
    </citation>
    <scope>NUCLEOTIDE SEQUENCE</scope>
    <source>
        <strain evidence="3">CBS 269.34</strain>
    </source>
</reference>
<feature type="transmembrane region" description="Helical" evidence="2">
    <location>
        <begin position="71"/>
        <end position="94"/>
    </location>
</feature>
<name>A0A6A6QTG7_9PEZI</name>
<accession>A0A6A6QTG7</accession>
<keyword evidence="4" id="KW-1185">Reference proteome</keyword>
<dbReference type="EMBL" id="MU004189">
    <property type="protein sequence ID" value="KAF2495422.1"/>
    <property type="molecule type" value="Genomic_DNA"/>
</dbReference>
<evidence type="ECO:0000256" key="1">
    <source>
        <dbReference type="SAM" id="MobiDB-lite"/>
    </source>
</evidence>
<feature type="transmembrane region" description="Helical" evidence="2">
    <location>
        <begin position="7"/>
        <end position="29"/>
    </location>
</feature>
<feature type="transmembrane region" description="Helical" evidence="2">
    <location>
        <begin position="132"/>
        <end position="154"/>
    </location>
</feature>
<feature type="transmembrane region" description="Helical" evidence="2">
    <location>
        <begin position="189"/>
        <end position="210"/>
    </location>
</feature>
<organism evidence="3 4">
    <name type="scientific">Lophium mytilinum</name>
    <dbReference type="NCBI Taxonomy" id="390894"/>
    <lineage>
        <taxon>Eukaryota</taxon>
        <taxon>Fungi</taxon>
        <taxon>Dikarya</taxon>
        <taxon>Ascomycota</taxon>
        <taxon>Pezizomycotina</taxon>
        <taxon>Dothideomycetes</taxon>
        <taxon>Pleosporomycetidae</taxon>
        <taxon>Mytilinidiales</taxon>
        <taxon>Mytilinidiaceae</taxon>
        <taxon>Lophium</taxon>
    </lineage>
</organism>
<sequence>MGCGSCLMVTLRLFQALCAITMLALGVWINDTVTSAREKGDDVINAIFEDPDREKLVRNFFDSLLQTPKRVWFTIGAGTWTLLYLLLLTTTHLISRRRTRKTQSIPTSYTPPPSTSNSTPKRLHPLPTPLHLSLDLLTTFLLAAAFAAVASLALSLEPVCIALDFVAPETLAFVKVCPISKVEAVMSGLTWLLFAFTSVSLVVKHCCGCVKRRRDRRTKRVNFDPAASTAGMVPRMGYAAVPAPHVYAGDHLGQPMEVGREGDVRYDPYSPIDGRGKRGFVEVRVAEDEGGRKGEKEKRGLFGIMGMKGGRRG</sequence>
<feature type="region of interest" description="Disordered" evidence="1">
    <location>
        <begin position="99"/>
        <end position="122"/>
    </location>
</feature>
<dbReference type="AlphaFoldDB" id="A0A6A6QTG7"/>
<evidence type="ECO:0000313" key="4">
    <source>
        <dbReference type="Proteomes" id="UP000799750"/>
    </source>
</evidence>
<dbReference type="OrthoDB" id="3943745at2759"/>
<keyword evidence="2" id="KW-1133">Transmembrane helix</keyword>
<protein>
    <submittedName>
        <fullName evidence="3">Uncharacterized protein</fullName>
    </submittedName>
</protein>